<accession>A0A1R3GXH1</accession>
<comment type="caution">
    <text evidence="1">The sequence shown here is derived from an EMBL/GenBank/DDBJ whole genome shotgun (WGS) entry which is preliminary data.</text>
</comment>
<protein>
    <submittedName>
        <fullName evidence="1">Uncharacterized protein</fullName>
    </submittedName>
</protein>
<evidence type="ECO:0000313" key="1">
    <source>
        <dbReference type="EMBL" id="OMO62783.1"/>
    </source>
</evidence>
<dbReference type="Proteomes" id="UP000188268">
    <property type="component" value="Unassembled WGS sequence"/>
</dbReference>
<dbReference type="Gramene" id="OMO62783">
    <property type="protein sequence ID" value="OMO62783"/>
    <property type="gene ID" value="CCACVL1_22636"/>
</dbReference>
<keyword evidence="2" id="KW-1185">Reference proteome</keyword>
<dbReference type="AlphaFoldDB" id="A0A1R3GXH1"/>
<reference evidence="1 2" key="1">
    <citation type="submission" date="2013-09" db="EMBL/GenBank/DDBJ databases">
        <title>Corchorus capsularis genome sequencing.</title>
        <authorList>
            <person name="Alam M."/>
            <person name="Haque M.S."/>
            <person name="Islam M.S."/>
            <person name="Emdad E.M."/>
            <person name="Islam M.M."/>
            <person name="Ahmed B."/>
            <person name="Halim A."/>
            <person name="Hossen Q.M.M."/>
            <person name="Hossain M.Z."/>
            <person name="Ahmed R."/>
            <person name="Khan M.M."/>
            <person name="Islam R."/>
            <person name="Rashid M.M."/>
            <person name="Khan S.A."/>
            <person name="Rahman M.S."/>
            <person name="Alam M."/>
        </authorList>
    </citation>
    <scope>NUCLEOTIDE SEQUENCE [LARGE SCALE GENOMIC DNA]</scope>
    <source>
        <strain evidence="2">cv. CVL-1</strain>
        <tissue evidence="1">Whole seedling</tissue>
    </source>
</reference>
<name>A0A1R3GXH1_COCAP</name>
<gene>
    <name evidence="1" type="ORF">CCACVL1_22636</name>
</gene>
<dbReference type="EMBL" id="AWWV01013138">
    <property type="protein sequence ID" value="OMO62783.1"/>
    <property type="molecule type" value="Genomic_DNA"/>
</dbReference>
<evidence type="ECO:0000313" key="2">
    <source>
        <dbReference type="Proteomes" id="UP000188268"/>
    </source>
</evidence>
<sequence>MAKDGEEQMAGKLALTSHFRLVAIPKEWRVTFT</sequence>
<organism evidence="1 2">
    <name type="scientific">Corchorus capsularis</name>
    <name type="common">Jute</name>
    <dbReference type="NCBI Taxonomy" id="210143"/>
    <lineage>
        <taxon>Eukaryota</taxon>
        <taxon>Viridiplantae</taxon>
        <taxon>Streptophyta</taxon>
        <taxon>Embryophyta</taxon>
        <taxon>Tracheophyta</taxon>
        <taxon>Spermatophyta</taxon>
        <taxon>Magnoliopsida</taxon>
        <taxon>eudicotyledons</taxon>
        <taxon>Gunneridae</taxon>
        <taxon>Pentapetalae</taxon>
        <taxon>rosids</taxon>
        <taxon>malvids</taxon>
        <taxon>Malvales</taxon>
        <taxon>Malvaceae</taxon>
        <taxon>Grewioideae</taxon>
        <taxon>Apeibeae</taxon>
        <taxon>Corchorus</taxon>
    </lineage>
</organism>
<proteinExistence type="predicted"/>